<dbReference type="EMBL" id="HBER01017238">
    <property type="protein sequence ID" value="CAD8533440.1"/>
    <property type="molecule type" value="Transcribed_RNA"/>
</dbReference>
<keyword evidence="1" id="KW-0812">Transmembrane</keyword>
<name>A0A7S0NUY9_9EUKA</name>
<proteinExistence type="predicted"/>
<feature type="chain" id="PRO_5030850586" evidence="2">
    <location>
        <begin position="26"/>
        <end position="156"/>
    </location>
</feature>
<evidence type="ECO:0000256" key="1">
    <source>
        <dbReference type="SAM" id="Phobius"/>
    </source>
</evidence>
<protein>
    <submittedName>
        <fullName evidence="3">Uncharacterized protein</fullName>
    </submittedName>
</protein>
<keyword evidence="1" id="KW-0472">Membrane</keyword>
<organism evidence="3">
    <name type="scientific">Calcidiscus leptoporus</name>
    <dbReference type="NCBI Taxonomy" id="127549"/>
    <lineage>
        <taxon>Eukaryota</taxon>
        <taxon>Haptista</taxon>
        <taxon>Haptophyta</taxon>
        <taxon>Prymnesiophyceae</taxon>
        <taxon>Coccolithales</taxon>
        <taxon>Calcidiscaceae</taxon>
        <taxon>Calcidiscus</taxon>
    </lineage>
</organism>
<accession>A0A7S0NUY9</accession>
<sequence>MRIDFGMTCPRVVLLCALLLEVTSALRVLPSVPLHHISRSTSCFHVSCAIEDSEAEEEARRQAALDAPSEGEDELMKEFNKRLEAEGGALQFKLRTDAKRVAEGVQAGADRVKDATQDAADSAASAANRLPPNLLPIISVMIFLSVLPPLLVSLFG</sequence>
<evidence type="ECO:0000313" key="3">
    <source>
        <dbReference type="EMBL" id="CAD8533440.1"/>
    </source>
</evidence>
<feature type="transmembrane region" description="Helical" evidence="1">
    <location>
        <begin position="134"/>
        <end position="155"/>
    </location>
</feature>
<reference evidence="3" key="1">
    <citation type="submission" date="2021-01" db="EMBL/GenBank/DDBJ databases">
        <authorList>
            <person name="Corre E."/>
            <person name="Pelletier E."/>
            <person name="Niang G."/>
            <person name="Scheremetjew M."/>
            <person name="Finn R."/>
            <person name="Kale V."/>
            <person name="Holt S."/>
            <person name="Cochrane G."/>
            <person name="Meng A."/>
            <person name="Brown T."/>
            <person name="Cohen L."/>
        </authorList>
    </citation>
    <scope>NUCLEOTIDE SEQUENCE</scope>
    <source>
        <strain evidence="3">RCC1130</strain>
    </source>
</reference>
<feature type="signal peptide" evidence="2">
    <location>
        <begin position="1"/>
        <end position="25"/>
    </location>
</feature>
<keyword evidence="1" id="KW-1133">Transmembrane helix</keyword>
<keyword evidence="2" id="KW-0732">Signal</keyword>
<gene>
    <name evidence="3" type="ORF">CLEP1334_LOCUS8695</name>
</gene>
<dbReference type="AlphaFoldDB" id="A0A7S0NUY9"/>
<evidence type="ECO:0000256" key="2">
    <source>
        <dbReference type="SAM" id="SignalP"/>
    </source>
</evidence>